<reference evidence="6 7" key="1">
    <citation type="submission" date="2016-11" db="EMBL/GenBank/DDBJ databases">
        <authorList>
            <person name="Jaros S."/>
            <person name="Januszkiewicz K."/>
            <person name="Wedrychowicz H."/>
        </authorList>
    </citation>
    <scope>NUCLEOTIDE SEQUENCE [LARGE SCALE GENOMIC DNA]</scope>
    <source>
        <strain evidence="6 7">GAS95</strain>
    </source>
</reference>
<keyword evidence="7" id="KW-1185">Reference proteome</keyword>
<dbReference type="SUPFAM" id="SSF46689">
    <property type="entry name" value="Homeodomain-like"/>
    <property type="match status" value="1"/>
</dbReference>
<evidence type="ECO:0000259" key="5">
    <source>
        <dbReference type="PROSITE" id="PS50977"/>
    </source>
</evidence>
<dbReference type="InterPro" id="IPR011075">
    <property type="entry name" value="TetR_C"/>
</dbReference>
<dbReference type="Gene3D" id="1.10.357.10">
    <property type="entry name" value="Tetracycline Repressor, domain 2"/>
    <property type="match status" value="1"/>
</dbReference>
<dbReference type="InterPro" id="IPR001647">
    <property type="entry name" value="HTH_TetR"/>
</dbReference>
<feature type="domain" description="HTH tetR-type" evidence="5">
    <location>
        <begin position="4"/>
        <end position="64"/>
    </location>
</feature>
<evidence type="ECO:0000256" key="2">
    <source>
        <dbReference type="ARBA" id="ARBA00023125"/>
    </source>
</evidence>
<feature type="DNA-binding region" description="H-T-H motif" evidence="4">
    <location>
        <begin position="27"/>
        <end position="46"/>
    </location>
</feature>
<dbReference type="OrthoDB" id="9809772at2"/>
<evidence type="ECO:0000313" key="7">
    <source>
        <dbReference type="Proteomes" id="UP000185151"/>
    </source>
</evidence>
<dbReference type="EMBL" id="FSRU01000001">
    <property type="protein sequence ID" value="SIO22554.1"/>
    <property type="molecule type" value="Genomic_DNA"/>
</dbReference>
<dbReference type="PANTHER" id="PTHR47506">
    <property type="entry name" value="TRANSCRIPTIONAL REGULATORY PROTEIN"/>
    <property type="match status" value="1"/>
</dbReference>
<sequence length="193" mass="21304">MPRPSHRGKILAEGLKVVHERGFAGASVRDIVQAAGVPQGSFTNHFASKEAFGLEVLELYFANTRDILRDTLRNDALPPLKRLGDYIDWSISRLCVNQTRNGCLLGNFALEASDHSDAIRHRVVEIFAELQQSFEYCLASAAKAGELPADFDCNDVAGFIVASLQGSILLAKAQRSPQPVVRFKHLLFSKILR</sequence>
<dbReference type="Proteomes" id="UP000185151">
    <property type="component" value="Unassembled WGS sequence"/>
</dbReference>
<keyword evidence="3" id="KW-0804">Transcription</keyword>
<dbReference type="Pfam" id="PF16925">
    <property type="entry name" value="TetR_C_13"/>
    <property type="match status" value="1"/>
</dbReference>
<dbReference type="PROSITE" id="PS50977">
    <property type="entry name" value="HTH_TETR_2"/>
    <property type="match status" value="1"/>
</dbReference>
<keyword evidence="2 4" id="KW-0238">DNA-binding</keyword>
<evidence type="ECO:0000256" key="1">
    <source>
        <dbReference type="ARBA" id="ARBA00023015"/>
    </source>
</evidence>
<gene>
    <name evidence="6" type="ORF">SAMN05444165_1546</name>
</gene>
<dbReference type="GO" id="GO:0003677">
    <property type="term" value="F:DNA binding"/>
    <property type="evidence" value="ECO:0007669"/>
    <property type="project" value="UniProtKB-UniRule"/>
</dbReference>
<dbReference type="Pfam" id="PF00440">
    <property type="entry name" value="TetR_N"/>
    <property type="match status" value="1"/>
</dbReference>
<protein>
    <submittedName>
        <fullName evidence="6">Transcriptional regulator, TetR family</fullName>
    </submittedName>
</protein>
<proteinExistence type="predicted"/>
<keyword evidence="1" id="KW-0805">Transcription regulation</keyword>
<accession>A0A1N6HRW2</accession>
<evidence type="ECO:0000256" key="4">
    <source>
        <dbReference type="PROSITE-ProRule" id="PRU00335"/>
    </source>
</evidence>
<dbReference type="InterPro" id="IPR036271">
    <property type="entry name" value="Tet_transcr_reg_TetR-rel_C_sf"/>
</dbReference>
<name>A0A1N6HRW2_9BURK</name>
<dbReference type="PANTHER" id="PTHR47506:SF6">
    <property type="entry name" value="HTH-TYPE TRANSCRIPTIONAL REPRESSOR NEMR"/>
    <property type="match status" value="1"/>
</dbReference>
<dbReference type="SUPFAM" id="SSF48498">
    <property type="entry name" value="Tetracyclin repressor-like, C-terminal domain"/>
    <property type="match status" value="1"/>
</dbReference>
<dbReference type="InterPro" id="IPR009057">
    <property type="entry name" value="Homeodomain-like_sf"/>
</dbReference>
<dbReference type="AlphaFoldDB" id="A0A1N6HRW2"/>
<evidence type="ECO:0000256" key="3">
    <source>
        <dbReference type="ARBA" id="ARBA00023163"/>
    </source>
</evidence>
<evidence type="ECO:0000313" key="6">
    <source>
        <dbReference type="EMBL" id="SIO22554.1"/>
    </source>
</evidence>
<organism evidence="6 7">
    <name type="scientific">Paraburkholderia phenazinium</name>
    <dbReference type="NCBI Taxonomy" id="60549"/>
    <lineage>
        <taxon>Bacteria</taxon>
        <taxon>Pseudomonadati</taxon>
        <taxon>Pseudomonadota</taxon>
        <taxon>Betaproteobacteria</taxon>
        <taxon>Burkholderiales</taxon>
        <taxon>Burkholderiaceae</taxon>
        <taxon>Paraburkholderia</taxon>
    </lineage>
</organism>
<dbReference type="RefSeq" id="WP_074295124.1">
    <property type="nucleotide sequence ID" value="NZ_FSRU01000001.1"/>
</dbReference>